<evidence type="ECO:0000313" key="3">
    <source>
        <dbReference type="Proteomes" id="UP001190926"/>
    </source>
</evidence>
<feature type="transmembrane region" description="Helical" evidence="1">
    <location>
        <begin position="261"/>
        <end position="282"/>
    </location>
</feature>
<proteinExistence type="predicted"/>
<keyword evidence="1" id="KW-0812">Transmembrane</keyword>
<dbReference type="PANTHER" id="PTHR33133">
    <property type="entry name" value="OS08G0107100 PROTEIN-RELATED"/>
    <property type="match status" value="1"/>
</dbReference>
<reference evidence="2 3" key="1">
    <citation type="journal article" date="2021" name="Nat. Commun.">
        <title>Incipient diploidization of the medicinal plant Perilla within 10,000 years.</title>
        <authorList>
            <person name="Zhang Y."/>
            <person name="Shen Q."/>
            <person name="Leng L."/>
            <person name="Zhang D."/>
            <person name="Chen S."/>
            <person name="Shi Y."/>
            <person name="Ning Z."/>
            <person name="Chen S."/>
        </authorList>
    </citation>
    <scope>NUCLEOTIDE SEQUENCE [LARGE SCALE GENOMIC DNA]</scope>
    <source>
        <strain evidence="3">cv. PC099</strain>
    </source>
</reference>
<dbReference type="PANTHER" id="PTHR33133:SF7">
    <property type="entry name" value="F26K24.10 PROTEIN-RELATED"/>
    <property type="match status" value="1"/>
</dbReference>
<dbReference type="EMBL" id="SDAM02029719">
    <property type="protein sequence ID" value="KAH6754859.1"/>
    <property type="molecule type" value="Genomic_DNA"/>
</dbReference>
<sequence length="324" mass="35842">MSPDRPNLWRILSDTSRIINTHSAHFSALTVLFIFPTSLAGFAFYSLLPHPNPLETLYLRFLNIFSTTDYQIPSAGKSLLLPQLLYFLSTLILGTCAGASITYSTFHGFYGRPVEFISALKSILVSFLPLLSTTLLVDVITGLINFAYMGLLFWALNGLVSIGFDVEFYYSEYFLVFVIATAVVLVAAVFYLQIEWSLAPAVVVVESEWGLGALKRSSYLVKGARGVMFLMMLFFAVLAVGLAICYLKLAAIAGGGGSGEGWLVVIKIIVFAGFSSIILLYVEAATTVFFIYCKVSRHELDFEIDEKYLVGEYVRLSYDDVNVV</sequence>
<feature type="transmembrane region" description="Helical" evidence="1">
    <location>
        <begin position="84"/>
        <end position="106"/>
    </location>
</feature>
<keyword evidence="3" id="KW-1185">Reference proteome</keyword>
<keyword evidence="1" id="KW-0472">Membrane</keyword>
<dbReference type="Proteomes" id="UP001190926">
    <property type="component" value="Unassembled WGS sequence"/>
</dbReference>
<feature type="transmembrane region" description="Helical" evidence="1">
    <location>
        <begin position="226"/>
        <end position="249"/>
    </location>
</feature>
<dbReference type="AlphaFoldDB" id="A0AAD4IL53"/>
<keyword evidence="1" id="KW-1133">Transmembrane helix</keyword>
<organism evidence="2 3">
    <name type="scientific">Perilla frutescens var. hirtella</name>
    <name type="common">Perilla citriodora</name>
    <name type="synonym">Perilla setoyensis</name>
    <dbReference type="NCBI Taxonomy" id="608512"/>
    <lineage>
        <taxon>Eukaryota</taxon>
        <taxon>Viridiplantae</taxon>
        <taxon>Streptophyta</taxon>
        <taxon>Embryophyta</taxon>
        <taxon>Tracheophyta</taxon>
        <taxon>Spermatophyta</taxon>
        <taxon>Magnoliopsida</taxon>
        <taxon>eudicotyledons</taxon>
        <taxon>Gunneridae</taxon>
        <taxon>Pentapetalae</taxon>
        <taxon>asterids</taxon>
        <taxon>lamiids</taxon>
        <taxon>Lamiales</taxon>
        <taxon>Lamiaceae</taxon>
        <taxon>Nepetoideae</taxon>
        <taxon>Elsholtzieae</taxon>
        <taxon>Perilla</taxon>
    </lineage>
</organism>
<feature type="transmembrane region" description="Helical" evidence="1">
    <location>
        <begin position="173"/>
        <end position="192"/>
    </location>
</feature>
<accession>A0AAD4IL53</accession>
<evidence type="ECO:0008006" key="4">
    <source>
        <dbReference type="Google" id="ProtNLM"/>
    </source>
</evidence>
<feature type="transmembrane region" description="Helical" evidence="1">
    <location>
        <begin position="26"/>
        <end position="48"/>
    </location>
</feature>
<name>A0AAD4IL53_PERFH</name>
<protein>
    <recommendedName>
        <fullName evidence="4">Transmembrane protein</fullName>
    </recommendedName>
</protein>
<evidence type="ECO:0000313" key="2">
    <source>
        <dbReference type="EMBL" id="KAH6754859.1"/>
    </source>
</evidence>
<gene>
    <name evidence="2" type="ORF">C2S53_019840</name>
</gene>
<evidence type="ECO:0000256" key="1">
    <source>
        <dbReference type="SAM" id="Phobius"/>
    </source>
</evidence>
<feature type="transmembrane region" description="Helical" evidence="1">
    <location>
        <begin position="118"/>
        <end position="140"/>
    </location>
</feature>
<comment type="caution">
    <text evidence="2">The sequence shown here is derived from an EMBL/GenBank/DDBJ whole genome shotgun (WGS) entry which is preliminary data.</text>
</comment>